<sequence>MKLILLRFLTWGWRLLMASLITVLLAVAGARALIFCLPIFQERIIHFLSVHLHASLQINSLTVEWNEGLPTMTIQGLKLQKRDSDTPVFMVDRVNLELDLRTSIWQLTPIFNYLSVNGVYLKIIHTEAGGWTLPGIKGIGSDRRRHLAFLDWLSFQGVIDASNTSLSVVQPNGDVNEFHNRYLSLVDNAGMKRLDARFEVGSGSVEISGQGKGTTPAISEWNGTIFIKDLDLKQLPLMRGKNDISLQNAPVDSKMSWSYNKKKWQFFGAFKTLKMVYQTKPINHHAIKAHTDFFIEAINGKSWNIWLNNSYLQLDQQQPITGDWYIASKNLPEYSISIASKNLDLVSVTETLMNTEMLPELPTKLLNTLTPRGQIKDLAMRLYPNRQSFDFDLSAQLESIAVNAWKNSPAASNITGTLRMSKLKGYLDLDSQQFSLDLSKVFNNVWHYDSVKSRLYWGVIDNTYILKSDSINLKGSDGTVAGRLRLDIPFDGKPLTMALIVGLKKGSAVHAKKYIPSGLNDFSSTLVEWLDRAIGHADLNMGGFLYNGPLQKTEKVMDSSWGLYFNISNAEFNYHKDWPKITKMSGNIYINNDLAEITASTAKILDANLQKTFISIPLKGVPVVSVHAMTTADNDTLHRIFSETPLNDLTEGKVKNWKLNDGHLVAMLQLTIPLDNIKNTDVKVQGRIDSFSITFPEHNISISNINGNITFSTENGLTAKSLTGLLFDKAISSSISSVMNNGLLSTTKVKLQGSTDIRAISEWLDLPVLNVASGTPNYFADILVNHKNNITTLMIESDLQGLDVNLPKPLYKAADDQLPLILKYTSHPSSKDLTISLQNSGKAKIDWNADNVMKQASIMLAPQILTETSPPVADAGEILVTGFLPELDIAPWYAKFTNQATSTNGRYILDKIVANKIQIGKLSYNNFTLNNALIEFEHDAQSLKLTVNSESLAGILWIPERESQPYKLVFDHIVLPESSEKLFDIKESCKLQLHPSSIPAADILIKSITLGPLTNGELSFNLRQMPDGIKIESLQVLLPNMTLNASADWIERKCEQHTYVNAELEMGSGGLEQFQKYLNLPAYLLAKDSKLTSRLNWPGSPAHTDFSNISGNLDVRLRDGKLQYLEADVLKLFGILNAESLARRLKLNFSDLYSSGVSFDKVDGVLRFNKGIITFDTPLEISGPSSNFTLGGQIDINKNEVDASLAVTLPVTSSLPIFSVLLGAAPHVAGAFFIADKLVGKQLGQLSSIHYRINGPVDSPNISLERLFPKKRKPFSREKASTKKK</sequence>
<keyword evidence="3" id="KW-1185">Reference proteome</keyword>
<accession>A0AA90NL43</accession>
<dbReference type="Pfam" id="PF13116">
    <property type="entry name" value="YhdP"/>
    <property type="match status" value="1"/>
</dbReference>
<gene>
    <name evidence="2" type="ORF">QS748_05740</name>
</gene>
<organism evidence="2 3">
    <name type="scientific">Candidatus Endonucleibacter bathymodioli</name>
    <dbReference type="NCBI Taxonomy" id="539814"/>
    <lineage>
        <taxon>Bacteria</taxon>
        <taxon>Pseudomonadati</taxon>
        <taxon>Pseudomonadota</taxon>
        <taxon>Gammaproteobacteria</taxon>
        <taxon>Oceanospirillales</taxon>
        <taxon>Endozoicomonadaceae</taxon>
        <taxon>Candidatus Endonucleibacter</taxon>
    </lineage>
</organism>
<dbReference type="PANTHER" id="PTHR38690:SF1">
    <property type="entry name" value="PROTEASE"/>
    <property type="match status" value="1"/>
</dbReference>
<evidence type="ECO:0000313" key="2">
    <source>
        <dbReference type="EMBL" id="MDP0588713.1"/>
    </source>
</evidence>
<dbReference type="InterPro" id="IPR011836">
    <property type="entry name" value="YhdP"/>
</dbReference>
<dbReference type="EMBL" id="JASXSV010000006">
    <property type="protein sequence ID" value="MDP0588713.1"/>
    <property type="molecule type" value="Genomic_DNA"/>
</dbReference>
<evidence type="ECO:0000313" key="3">
    <source>
        <dbReference type="Proteomes" id="UP001178148"/>
    </source>
</evidence>
<dbReference type="Proteomes" id="UP001178148">
    <property type="component" value="Unassembled WGS sequence"/>
</dbReference>
<dbReference type="NCBIfam" id="TIGR02099">
    <property type="entry name" value="YhdP family protein"/>
    <property type="match status" value="1"/>
</dbReference>
<dbReference type="InterPro" id="IPR025263">
    <property type="entry name" value="YhdP_central"/>
</dbReference>
<comment type="caution">
    <text evidence="2">The sequence shown here is derived from an EMBL/GenBank/DDBJ whole genome shotgun (WGS) entry which is preliminary data.</text>
</comment>
<dbReference type="PANTHER" id="PTHR38690">
    <property type="entry name" value="PROTEASE-RELATED"/>
    <property type="match status" value="1"/>
</dbReference>
<reference evidence="2 3" key="1">
    <citation type="journal article" date="2023" name="bioRxiv">
        <title>An intranuclear bacterial parasite of deep-sea mussels expresses apoptosis inhibitors acquired from its host.</title>
        <authorList>
            <person name="Gonzalez Porras M.A."/>
            <person name="Assie A."/>
            <person name="Tietjen M."/>
            <person name="Violette M."/>
            <person name="Kleiner M."/>
            <person name="Gruber-Vodicka H."/>
            <person name="Dubilier N."/>
            <person name="Leisch N."/>
        </authorList>
    </citation>
    <scope>NUCLEOTIDE SEQUENCE [LARGE SCALE GENOMIC DNA]</scope>
    <source>
        <strain evidence="2">IAP13</strain>
    </source>
</reference>
<evidence type="ECO:0000259" key="1">
    <source>
        <dbReference type="Pfam" id="PF13116"/>
    </source>
</evidence>
<name>A0AA90NL43_9GAMM</name>
<proteinExistence type="predicted"/>
<feature type="domain" description="YhdP central" evidence="1">
    <location>
        <begin position="1"/>
        <end position="1262"/>
    </location>
</feature>
<protein>
    <submittedName>
        <fullName evidence="2">YhdP family protein</fullName>
    </submittedName>
</protein>